<dbReference type="InterPro" id="IPR058240">
    <property type="entry name" value="rSAM_sf"/>
</dbReference>
<dbReference type="FunFam" id="3.20.20.70:FF:000040">
    <property type="entry name" value="Lipoyl synthase"/>
    <property type="match status" value="1"/>
</dbReference>
<dbReference type="Pfam" id="PF04055">
    <property type="entry name" value="Radical_SAM"/>
    <property type="match status" value="1"/>
</dbReference>
<feature type="binding site" evidence="9">
    <location>
        <position position="85"/>
    </location>
    <ligand>
        <name>[4Fe-4S] cluster</name>
        <dbReference type="ChEBI" id="CHEBI:49883"/>
        <label>2</label>
        <note>4Fe-4S-S-AdoMet</note>
    </ligand>
</feature>
<keyword evidence="7 9" id="KW-0411">Iron-sulfur</keyword>
<evidence type="ECO:0000256" key="8">
    <source>
        <dbReference type="ARBA" id="ARBA00047326"/>
    </source>
</evidence>
<dbReference type="PANTHER" id="PTHR10949">
    <property type="entry name" value="LIPOYL SYNTHASE"/>
    <property type="match status" value="1"/>
</dbReference>
<evidence type="ECO:0000313" key="13">
    <source>
        <dbReference type="Proteomes" id="UP000184085"/>
    </source>
</evidence>
<feature type="binding site" evidence="9">
    <location>
        <position position="88"/>
    </location>
    <ligand>
        <name>[4Fe-4S] cluster</name>
        <dbReference type="ChEBI" id="CHEBI:49883"/>
        <label>2</label>
        <note>4Fe-4S-S-AdoMet</note>
    </ligand>
</feature>
<keyword evidence="13" id="KW-1185">Reference proteome</keyword>
<comment type="catalytic activity">
    <reaction evidence="8 9">
        <text>[[Fe-S] cluster scaffold protein carrying a second [4Fe-4S](2+) cluster] + N(6)-octanoyl-L-lysyl-[protein] + 2 oxidized [2Fe-2S]-[ferredoxin] + 2 S-adenosyl-L-methionine + 4 H(+) = [[Fe-S] cluster scaffold protein] + N(6)-[(R)-dihydrolipoyl]-L-lysyl-[protein] + 4 Fe(3+) + 2 hydrogen sulfide + 2 5'-deoxyadenosine + 2 L-methionine + 2 reduced [2Fe-2S]-[ferredoxin]</text>
        <dbReference type="Rhea" id="RHEA:16585"/>
        <dbReference type="Rhea" id="RHEA-COMP:9928"/>
        <dbReference type="Rhea" id="RHEA-COMP:10000"/>
        <dbReference type="Rhea" id="RHEA-COMP:10001"/>
        <dbReference type="Rhea" id="RHEA-COMP:10475"/>
        <dbReference type="Rhea" id="RHEA-COMP:14568"/>
        <dbReference type="Rhea" id="RHEA-COMP:14569"/>
        <dbReference type="ChEBI" id="CHEBI:15378"/>
        <dbReference type="ChEBI" id="CHEBI:17319"/>
        <dbReference type="ChEBI" id="CHEBI:29034"/>
        <dbReference type="ChEBI" id="CHEBI:29919"/>
        <dbReference type="ChEBI" id="CHEBI:33722"/>
        <dbReference type="ChEBI" id="CHEBI:33737"/>
        <dbReference type="ChEBI" id="CHEBI:33738"/>
        <dbReference type="ChEBI" id="CHEBI:57844"/>
        <dbReference type="ChEBI" id="CHEBI:59789"/>
        <dbReference type="ChEBI" id="CHEBI:78809"/>
        <dbReference type="ChEBI" id="CHEBI:83100"/>
        <dbReference type="EC" id="2.8.1.8"/>
    </reaction>
</comment>
<dbReference type="InterPro" id="IPR013785">
    <property type="entry name" value="Aldolase_TIM"/>
</dbReference>
<gene>
    <name evidence="9 12" type="primary">lipA</name>
    <name evidence="12" type="ORF">KARMA_2070</name>
</gene>
<comment type="pathway">
    <text evidence="9">Protein modification; protein lipoylation via endogenous pathway; protein N(6)-(lipoyl)lysine from octanoyl-[acyl-carrier-protein]: step 2/2.</text>
</comment>
<dbReference type="PIRSF" id="PIRSF005963">
    <property type="entry name" value="Lipoyl_synth"/>
    <property type="match status" value="1"/>
</dbReference>
<evidence type="ECO:0000256" key="9">
    <source>
        <dbReference type="HAMAP-Rule" id="MF_00206"/>
    </source>
</evidence>
<dbReference type="CDD" id="cd01335">
    <property type="entry name" value="Radical_SAM"/>
    <property type="match status" value="1"/>
</dbReference>
<dbReference type="EC" id="2.8.1.8" evidence="9"/>
<name>A0A1M4N1E6_9RHOB</name>
<dbReference type="GO" id="GO:0005737">
    <property type="term" value="C:cytoplasm"/>
    <property type="evidence" value="ECO:0007669"/>
    <property type="project" value="UniProtKB-SubCell"/>
</dbReference>
<evidence type="ECO:0000256" key="1">
    <source>
        <dbReference type="ARBA" id="ARBA00022485"/>
    </source>
</evidence>
<comment type="subcellular location">
    <subcellularLocation>
        <location evidence="9">Cytoplasm</location>
    </subcellularLocation>
</comment>
<dbReference type="Gene3D" id="3.20.20.70">
    <property type="entry name" value="Aldolase class I"/>
    <property type="match status" value="1"/>
</dbReference>
<dbReference type="EMBL" id="FMJB01000050">
    <property type="protein sequence ID" value="SCM67864.1"/>
    <property type="molecule type" value="Genomic_DNA"/>
</dbReference>
<dbReference type="AlphaFoldDB" id="A0A1M4N1E6"/>
<dbReference type="UniPathway" id="UPA00538">
    <property type="reaction ID" value="UER00593"/>
</dbReference>
<sequence length="316" mass="35379">MRDLKIPSQRHPEKAHRPDNAQPKKPEWIRVKAPTSEGYRETHKIMRDHGLVTVCEEAGCPNVGECWSQGHATMMIMGDICTRGCSFCNIATGRPDALDVFEPGRVADAVQKLGLNHVVITSVDRDDLEDGGAEHFAQTIRAVRHRSPTTTIEILTPDFLKCDPSVLEAVVAAKPDVFNHNLETVPGQYPTVRPGARYFHSLRLLQRVKEIDPTIFTKSGIMVGLGETNEQVRQVMDDMRAADVDFLTIGQYLQPTPKHHAVDRFVTPEEFAAYEKAAWAKNFLMVSATPLTRSSYHAGDDFARLRENRLKKLAEA</sequence>
<dbReference type="GO" id="GO:0016992">
    <property type="term" value="F:lipoate synthase activity"/>
    <property type="evidence" value="ECO:0007669"/>
    <property type="project" value="UniProtKB-UniRule"/>
</dbReference>
<evidence type="ECO:0000259" key="11">
    <source>
        <dbReference type="PROSITE" id="PS51918"/>
    </source>
</evidence>
<comment type="cofactor">
    <cofactor evidence="9">
        <name>[4Fe-4S] cluster</name>
        <dbReference type="ChEBI" id="CHEBI:49883"/>
    </cofactor>
    <text evidence="9">Binds 2 [4Fe-4S] clusters per subunit. One cluster is coordinated with 3 cysteines and an exchangeable S-adenosyl-L-methionine.</text>
</comment>
<feature type="binding site" evidence="9">
    <location>
        <position position="295"/>
    </location>
    <ligand>
        <name>[4Fe-4S] cluster</name>
        <dbReference type="ChEBI" id="CHEBI:49883"/>
        <label>1</label>
    </ligand>
</feature>
<dbReference type="SFLD" id="SFLDS00029">
    <property type="entry name" value="Radical_SAM"/>
    <property type="match status" value="1"/>
</dbReference>
<dbReference type="SFLD" id="SFLDG01058">
    <property type="entry name" value="lipoyl_synthase_like"/>
    <property type="match status" value="1"/>
</dbReference>
<dbReference type="PANTHER" id="PTHR10949:SF0">
    <property type="entry name" value="LIPOYL SYNTHASE, MITOCHONDRIAL"/>
    <property type="match status" value="1"/>
</dbReference>
<evidence type="ECO:0000256" key="6">
    <source>
        <dbReference type="ARBA" id="ARBA00023004"/>
    </source>
</evidence>
<protein>
    <recommendedName>
        <fullName evidence="9">Lipoyl synthase</fullName>
        <ecNumber evidence="9">2.8.1.8</ecNumber>
    </recommendedName>
    <alternativeName>
        <fullName evidence="9">Lip-syn</fullName>
        <shortName evidence="9">LS</shortName>
    </alternativeName>
    <alternativeName>
        <fullName evidence="9">Lipoate synthase</fullName>
    </alternativeName>
    <alternativeName>
        <fullName evidence="9">Lipoic acid synthase</fullName>
    </alternativeName>
    <alternativeName>
        <fullName evidence="9">Sulfur insertion protein LipA</fullName>
    </alternativeName>
</protein>
<feature type="binding site" evidence="9">
    <location>
        <position position="81"/>
    </location>
    <ligand>
        <name>[4Fe-4S] cluster</name>
        <dbReference type="ChEBI" id="CHEBI:49883"/>
        <label>2</label>
        <note>4Fe-4S-S-AdoMet</note>
    </ligand>
</feature>
<comment type="function">
    <text evidence="9">Catalyzes the radical-mediated insertion of two sulfur atoms into the C-6 and C-8 positions of the octanoyl moiety bound to the lipoyl domains of lipoate-dependent enzymes, thereby converting the octanoylated domains into lipoylated derivatives.</text>
</comment>
<feature type="binding site" evidence="9">
    <location>
        <position position="55"/>
    </location>
    <ligand>
        <name>[4Fe-4S] cluster</name>
        <dbReference type="ChEBI" id="CHEBI:49883"/>
        <label>1</label>
    </ligand>
</feature>
<dbReference type="HAMAP" id="MF_00206">
    <property type="entry name" value="Lipoyl_synth"/>
    <property type="match status" value="1"/>
</dbReference>
<evidence type="ECO:0000313" key="12">
    <source>
        <dbReference type="EMBL" id="SCM67864.1"/>
    </source>
</evidence>
<reference evidence="13" key="1">
    <citation type="submission" date="2016-09" db="EMBL/GenBank/DDBJ databases">
        <authorList>
            <person name="Wibberg D."/>
        </authorList>
    </citation>
    <scope>NUCLEOTIDE SEQUENCE [LARGE SCALE GENOMIC DNA]</scope>
</reference>
<keyword evidence="4 9" id="KW-0949">S-adenosyl-L-methionine</keyword>
<organism evidence="12 13">
    <name type="scientific">Donghicola eburneus</name>
    <dbReference type="NCBI Taxonomy" id="393278"/>
    <lineage>
        <taxon>Bacteria</taxon>
        <taxon>Pseudomonadati</taxon>
        <taxon>Pseudomonadota</taxon>
        <taxon>Alphaproteobacteria</taxon>
        <taxon>Rhodobacterales</taxon>
        <taxon>Roseobacteraceae</taxon>
        <taxon>Donghicola</taxon>
    </lineage>
</organism>
<accession>A0A1M4N1E6</accession>
<dbReference type="SUPFAM" id="SSF102114">
    <property type="entry name" value="Radical SAM enzymes"/>
    <property type="match status" value="1"/>
</dbReference>
<dbReference type="PROSITE" id="PS51918">
    <property type="entry name" value="RADICAL_SAM"/>
    <property type="match status" value="1"/>
</dbReference>
<dbReference type="NCBIfam" id="NF004019">
    <property type="entry name" value="PRK05481.1"/>
    <property type="match status" value="1"/>
</dbReference>
<feature type="domain" description="Radical SAM core" evidence="11">
    <location>
        <begin position="66"/>
        <end position="284"/>
    </location>
</feature>
<keyword evidence="1 9" id="KW-0004">4Fe-4S</keyword>
<feature type="binding site" evidence="9">
    <location>
        <position position="66"/>
    </location>
    <ligand>
        <name>[4Fe-4S] cluster</name>
        <dbReference type="ChEBI" id="CHEBI:49883"/>
        <label>1</label>
    </ligand>
</feature>
<keyword evidence="3 9" id="KW-0808">Transferase</keyword>
<keyword evidence="6 9" id="KW-0408">Iron</keyword>
<keyword evidence="5 9" id="KW-0479">Metal-binding</keyword>
<evidence type="ECO:0000256" key="5">
    <source>
        <dbReference type="ARBA" id="ARBA00022723"/>
    </source>
</evidence>
<keyword evidence="2 9" id="KW-0963">Cytoplasm</keyword>
<feature type="region of interest" description="Disordered" evidence="10">
    <location>
        <begin position="1"/>
        <end position="26"/>
    </location>
</feature>
<dbReference type="GO" id="GO:0051539">
    <property type="term" value="F:4 iron, 4 sulfur cluster binding"/>
    <property type="evidence" value="ECO:0007669"/>
    <property type="project" value="UniProtKB-UniRule"/>
</dbReference>
<evidence type="ECO:0000256" key="4">
    <source>
        <dbReference type="ARBA" id="ARBA00022691"/>
    </source>
</evidence>
<dbReference type="Proteomes" id="UP000184085">
    <property type="component" value="Unassembled WGS sequence"/>
</dbReference>
<dbReference type="SMART" id="SM00729">
    <property type="entry name" value="Elp3"/>
    <property type="match status" value="1"/>
</dbReference>
<evidence type="ECO:0000256" key="7">
    <source>
        <dbReference type="ARBA" id="ARBA00023014"/>
    </source>
</evidence>
<evidence type="ECO:0000256" key="3">
    <source>
        <dbReference type="ARBA" id="ARBA00022679"/>
    </source>
</evidence>
<feature type="binding site" evidence="9">
    <location>
        <position position="60"/>
    </location>
    <ligand>
        <name>[4Fe-4S] cluster</name>
        <dbReference type="ChEBI" id="CHEBI:49883"/>
        <label>1</label>
    </ligand>
</feature>
<evidence type="ECO:0000256" key="10">
    <source>
        <dbReference type="SAM" id="MobiDB-lite"/>
    </source>
</evidence>
<dbReference type="GO" id="GO:0009249">
    <property type="term" value="P:protein lipoylation"/>
    <property type="evidence" value="ECO:0007669"/>
    <property type="project" value="UniProtKB-UniRule"/>
</dbReference>
<dbReference type="RefSeq" id="WP_072706505.1">
    <property type="nucleotide sequence ID" value="NZ_FMJB01000050.1"/>
</dbReference>
<dbReference type="NCBIfam" id="TIGR00510">
    <property type="entry name" value="lipA"/>
    <property type="match status" value="1"/>
</dbReference>
<comment type="similarity">
    <text evidence="9">Belongs to the radical SAM superfamily. Lipoyl synthase family.</text>
</comment>
<dbReference type="InterPro" id="IPR003698">
    <property type="entry name" value="Lipoyl_synth"/>
</dbReference>
<dbReference type="InterPro" id="IPR007197">
    <property type="entry name" value="rSAM"/>
</dbReference>
<evidence type="ECO:0000256" key="2">
    <source>
        <dbReference type="ARBA" id="ARBA00022490"/>
    </source>
</evidence>
<dbReference type="GO" id="GO:0046872">
    <property type="term" value="F:metal ion binding"/>
    <property type="evidence" value="ECO:0007669"/>
    <property type="project" value="UniProtKB-KW"/>
</dbReference>
<proteinExistence type="inferred from homology"/>
<dbReference type="NCBIfam" id="NF009544">
    <property type="entry name" value="PRK12928.1"/>
    <property type="match status" value="1"/>
</dbReference>
<dbReference type="SFLD" id="SFLDF00271">
    <property type="entry name" value="lipoyl_synthase"/>
    <property type="match status" value="1"/>
</dbReference>
<dbReference type="InterPro" id="IPR006638">
    <property type="entry name" value="Elp3/MiaA/NifB-like_rSAM"/>
</dbReference>